<organism evidence="2 3">
    <name type="scientific">Microbotryum saponariae</name>
    <dbReference type="NCBI Taxonomy" id="289078"/>
    <lineage>
        <taxon>Eukaryota</taxon>
        <taxon>Fungi</taxon>
        <taxon>Dikarya</taxon>
        <taxon>Basidiomycota</taxon>
        <taxon>Pucciniomycotina</taxon>
        <taxon>Microbotryomycetes</taxon>
        <taxon>Microbotryales</taxon>
        <taxon>Microbotryaceae</taxon>
        <taxon>Microbotryum</taxon>
    </lineage>
</organism>
<evidence type="ECO:0000313" key="3">
    <source>
        <dbReference type="Proteomes" id="UP000249723"/>
    </source>
</evidence>
<evidence type="ECO:0000256" key="1">
    <source>
        <dbReference type="SAM" id="MobiDB-lite"/>
    </source>
</evidence>
<feature type="region of interest" description="Disordered" evidence="1">
    <location>
        <begin position="230"/>
        <end position="253"/>
    </location>
</feature>
<proteinExistence type="predicted"/>
<protein>
    <submittedName>
        <fullName evidence="2">BZ3500_MvSof-1268-A1-R1_Chr8-1g10029 protein</fullName>
    </submittedName>
</protein>
<dbReference type="EMBL" id="FMWP01000087">
    <property type="protein sequence ID" value="SCZ96137.1"/>
    <property type="molecule type" value="Genomic_DNA"/>
</dbReference>
<reference evidence="3" key="1">
    <citation type="submission" date="2016-10" db="EMBL/GenBank/DDBJ databases">
        <authorList>
            <person name="Jeantristanb JTB J.-T."/>
            <person name="Ricardo R."/>
        </authorList>
    </citation>
    <scope>NUCLEOTIDE SEQUENCE [LARGE SCALE GENOMIC DNA]</scope>
</reference>
<dbReference type="Proteomes" id="UP000249723">
    <property type="component" value="Unassembled WGS sequence"/>
</dbReference>
<dbReference type="AlphaFoldDB" id="A0A2X0MG62"/>
<accession>A0A2X0MG62</accession>
<name>A0A2X0MG62_9BASI</name>
<sequence length="387" mass="43627">MGIDNGAPFLHQSIAEEPRSLVGTATDPARLLPIDGDKLKGSLWTFCTAWFHSNKSKNLPTLRLSVAFTTALSSPYRCVHRVSRHLDLDCRQEARGRSFIDIVIARLKVLKKDQSSLQVVVILDNAKWRPKLKEATVNVRAERSTSVPDSVDVRFGDFRTKPICLSSEEVQVLQERLPQPSAPNVNSDQIHVWRVGSGMTFVMARTEADTYMCASARRGHIIDVPGRSSASLRWSRTSPGTTIPTSRSAPRSTARLSLRFQQKGKKDSRIVKNDYEHYVDGIKKPFRLSYGRPGSSEKPSRVDDLERQLRERAIAAAPAPIPSERQALIERQDVLEAIPRRPHHRQSHLATLDPQPDCTSRVLARLQEHLRKKFSCKSIRAKSLRPR</sequence>
<gene>
    <name evidence="2" type="ORF">BZ3500_MVSOF-1268-A1-R1_CHR8-1G10029</name>
</gene>
<keyword evidence="3" id="KW-1185">Reference proteome</keyword>
<dbReference type="STRING" id="289078.A0A2X0MG62"/>
<evidence type="ECO:0000313" key="2">
    <source>
        <dbReference type="EMBL" id="SCZ96137.1"/>
    </source>
</evidence>